<dbReference type="AlphaFoldDB" id="A0A7R8VF59"/>
<organism evidence="2">
    <name type="scientific">Timema douglasi</name>
    <name type="common">Walking stick</name>
    <dbReference type="NCBI Taxonomy" id="61478"/>
    <lineage>
        <taxon>Eukaryota</taxon>
        <taxon>Metazoa</taxon>
        <taxon>Ecdysozoa</taxon>
        <taxon>Arthropoda</taxon>
        <taxon>Hexapoda</taxon>
        <taxon>Insecta</taxon>
        <taxon>Pterygota</taxon>
        <taxon>Neoptera</taxon>
        <taxon>Polyneoptera</taxon>
        <taxon>Phasmatodea</taxon>
        <taxon>Timematodea</taxon>
        <taxon>Timematoidea</taxon>
        <taxon>Timematidae</taxon>
        <taxon>Timema</taxon>
    </lineage>
</organism>
<reference evidence="2" key="1">
    <citation type="submission" date="2020-11" db="EMBL/GenBank/DDBJ databases">
        <authorList>
            <person name="Tran Van P."/>
        </authorList>
    </citation>
    <scope>NUCLEOTIDE SEQUENCE</scope>
</reference>
<feature type="compositionally biased region" description="Basic and acidic residues" evidence="1">
    <location>
        <begin position="136"/>
        <end position="148"/>
    </location>
</feature>
<evidence type="ECO:0000313" key="2">
    <source>
        <dbReference type="EMBL" id="CAD7197350.1"/>
    </source>
</evidence>
<feature type="region of interest" description="Disordered" evidence="1">
    <location>
        <begin position="134"/>
        <end position="158"/>
    </location>
</feature>
<name>A0A7R8VF59_TIMDO</name>
<protein>
    <submittedName>
        <fullName evidence="2">Uncharacterized protein</fullName>
    </submittedName>
</protein>
<gene>
    <name evidence="2" type="ORF">TDIB3V08_LOCUS3660</name>
</gene>
<evidence type="ECO:0000256" key="1">
    <source>
        <dbReference type="SAM" id="MobiDB-lite"/>
    </source>
</evidence>
<sequence>MKVARNINPAKKVTTNGKELEKVEDLCYQGTKITTNGLAPQTVCPQEQPFCFLVTNLDTSQWNLPDDRELNYYTWKLIIELDISLSSFTGSLVLFTPRTLSHTTRPSLTAASLSPPSGWVLFMCTNTLTHGTRNHNHIDDSSRSRRTGDTCNSQRNTN</sequence>
<accession>A0A7R8VF59</accession>
<feature type="compositionally biased region" description="Polar residues" evidence="1">
    <location>
        <begin position="149"/>
        <end position="158"/>
    </location>
</feature>
<proteinExistence type="predicted"/>
<dbReference type="EMBL" id="OA565595">
    <property type="protein sequence ID" value="CAD7197350.1"/>
    <property type="molecule type" value="Genomic_DNA"/>
</dbReference>